<protein>
    <submittedName>
        <fullName evidence="2">Uncharacterized protein</fullName>
    </submittedName>
</protein>
<reference evidence="2" key="1">
    <citation type="journal article" date="2021" name="PeerJ">
        <title>Extensive microbial diversity within the chicken gut microbiome revealed by metagenomics and culture.</title>
        <authorList>
            <person name="Gilroy R."/>
            <person name="Ravi A."/>
            <person name="Getino M."/>
            <person name="Pursley I."/>
            <person name="Horton D.L."/>
            <person name="Alikhan N.F."/>
            <person name="Baker D."/>
            <person name="Gharbi K."/>
            <person name="Hall N."/>
            <person name="Watson M."/>
            <person name="Adriaenssens E.M."/>
            <person name="Foster-Nyarko E."/>
            <person name="Jarju S."/>
            <person name="Secka A."/>
            <person name="Antonio M."/>
            <person name="Oren A."/>
            <person name="Chaudhuri R.R."/>
            <person name="La Ragione R."/>
            <person name="Hildebrand F."/>
            <person name="Pallen M.J."/>
        </authorList>
    </citation>
    <scope>NUCLEOTIDE SEQUENCE</scope>
    <source>
        <strain evidence="2">B3-3758</strain>
    </source>
</reference>
<name>A0A9E2KFB9_9BACE</name>
<evidence type="ECO:0000256" key="1">
    <source>
        <dbReference type="SAM" id="MobiDB-lite"/>
    </source>
</evidence>
<feature type="region of interest" description="Disordered" evidence="1">
    <location>
        <begin position="209"/>
        <end position="237"/>
    </location>
</feature>
<dbReference type="AlphaFoldDB" id="A0A9E2KFB9"/>
<reference evidence="2" key="2">
    <citation type="submission" date="2021-04" db="EMBL/GenBank/DDBJ databases">
        <authorList>
            <person name="Gilroy R."/>
        </authorList>
    </citation>
    <scope>NUCLEOTIDE SEQUENCE</scope>
    <source>
        <strain evidence="2">B3-3758</strain>
    </source>
</reference>
<gene>
    <name evidence="2" type="ORF">H9791_04215</name>
</gene>
<sequence length="237" mass="24325">MGTIKKGILGGFSGKVGTVIGGSWNSISYMRSLADSYSDAKTEKQVCQRGRFAAVVAFLKTITPYLRVGYRNCEAGQSPYSSATSYVLRNAVEGCGDEAVVNFSKALVSQGSLAGVTDAAVEVAGGKASFTWTDNSGVGNAAADDAAMVLAYNKDRSEAVYDLQAATRVDGAAELVLPATWSDEALAVYLSFQSVSNRSVSKSVCLQDDEVSQQPGGGEESGTGGSGTGTGGDGSFG</sequence>
<comment type="caution">
    <text evidence="2">The sequence shown here is derived from an EMBL/GenBank/DDBJ whole genome shotgun (WGS) entry which is preliminary data.</text>
</comment>
<feature type="compositionally biased region" description="Gly residues" evidence="1">
    <location>
        <begin position="215"/>
        <end position="237"/>
    </location>
</feature>
<proteinExistence type="predicted"/>
<dbReference type="EMBL" id="JAHLFO010000050">
    <property type="protein sequence ID" value="MBU3813696.1"/>
    <property type="molecule type" value="Genomic_DNA"/>
</dbReference>
<evidence type="ECO:0000313" key="3">
    <source>
        <dbReference type="Proteomes" id="UP000824236"/>
    </source>
</evidence>
<evidence type="ECO:0000313" key="2">
    <source>
        <dbReference type="EMBL" id="MBU3813696.1"/>
    </source>
</evidence>
<dbReference type="Proteomes" id="UP000824236">
    <property type="component" value="Unassembled WGS sequence"/>
</dbReference>
<accession>A0A9E2KFB9</accession>
<organism evidence="2 3">
    <name type="scientific">Candidatus Bacteroides intestinipullorum</name>
    <dbReference type="NCBI Taxonomy" id="2838471"/>
    <lineage>
        <taxon>Bacteria</taxon>
        <taxon>Pseudomonadati</taxon>
        <taxon>Bacteroidota</taxon>
        <taxon>Bacteroidia</taxon>
        <taxon>Bacteroidales</taxon>
        <taxon>Bacteroidaceae</taxon>
        <taxon>Bacteroides</taxon>
    </lineage>
</organism>
<dbReference type="InterPro" id="IPR046233">
    <property type="entry name" value="DUF6266"/>
</dbReference>
<dbReference type="Pfam" id="PF19781">
    <property type="entry name" value="DUF6266"/>
    <property type="match status" value="1"/>
</dbReference>